<dbReference type="GO" id="GO:0009395">
    <property type="term" value="P:phospholipid catabolic process"/>
    <property type="evidence" value="ECO:0007669"/>
    <property type="project" value="TreeGrafter"/>
</dbReference>
<dbReference type="InterPro" id="IPR007000">
    <property type="entry name" value="PLipase_B-like"/>
</dbReference>
<organism evidence="6 7">
    <name type="scientific">Koribacter versatilis (strain Ellin345)</name>
    <dbReference type="NCBI Taxonomy" id="204669"/>
    <lineage>
        <taxon>Bacteria</taxon>
        <taxon>Pseudomonadati</taxon>
        <taxon>Acidobacteriota</taxon>
        <taxon>Terriglobia</taxon>
        <taxon>Terriglobales</taxon>
        <taxon>Candidatus Korobacteraceae</taxon>
        <taxon>Candidatus Korobacter</taxon>
    </lineage>
</organism>
<dbReference type="GO" id="GO:0004620">
    <property type="term" value="F:phospholipase activity"/>
    <property type="evidence" value="ECO:0007669"/>
    <property type="project" value="InterPro"/>
</dbReference>
<sequence length="473" mass="52807">MRKSIAALAGIALAGAVLWLPIVRTVRAEGQPAELKKAYRQPAKNGWTYVHIEGTPHELGFQSGYLLANEVQDTLHVVQLEAAHDYKKDWQFFRDAAQNMMWPHIEKEYRNELQGIADGATAHGVKIDVWDVVAMNAALEWSYYVKVYDKQHGITTTAKLGTPEHCSAFVATGKYTKDGKVVIAHNNWTTYLEGERWTIIYDIQPTNGKRMLMDGLPGFIHSADDFVVNSAGIAITETTIGHFEGYDPNAIPEFVRARKAAQYATNVDDFARIMKDGNNGGYANAWLVADERNNEVARLELGLKNVTLERTKDGYFVGSNFPINEKLIKEEASSYDVNNMSESSNARHVRWEQLMAENKGKIDLAAAQKFEADHYDTFEKKEDPDERTLDGHIELSPRGSGDWVPPFGTAGAVQNKAADSGMIAKMSFSAAAGHACGKDFKAADHLAKHPEYDWQKPLQRDMDAYPWTTFASK</sequence>
<evidence type="ECO:0000313" key="7">
    <source>
        <dbReference type="Proteomes" id="UP000002432"/>
    </source>
</evidence>
<name>Q1IUW0_KORVE</name>
<dbReference type="Proteomes" id="UP000002432">
    <property type="component" value="Chromosome"/>
</dbReference>
<reference evidence="6 7" key="1">
    <citation type="journal article" date="2009" name="Appl. Environ. Microbiol.">
        <title>Three genomes from the phylum Acidobacteria provide insight into the lifestyles of these microorganisms in soils.</title>
        <authorList>
            <person name="Ward N.L."/>
            <person name="Challacombe J.F."/>
            <person name="Janssen P.H."/>
            <person name="Henrissat B."/>
            <person name="Coutinho P.M."/>
            <person name="Wu M."/>
            <person name="Xie G."/>
            <person name="Haft D.H."/>
            <person name="Sait M."/>
            <person name="Badger J."/>
            <person name="Barabote R.D."/>
            <person name="Bradley B."/>
            <person name="Brettin T.S."/>
            <person name="Brinkac L.M."/>
            <person name="Bruce D."/>
            <person name="Creasy T."/>
            <person name="Daugherty S.C."/>
            <person name="Davidsen T.M."/>
            <person name="DeBoy R.T."/>
            <person name="Detter J.C."/>
            <person name="Dodson R.J."/>
            <person name="Durkin A.S."/>
            <person name="Ganapathy A."/>
            <person name="Gwinn-Giglio M."/>
            <person name="Han C.S."/>
            <person name="Khouri H."/>
            <person name="Kiss H."/>
            <person name="Kothari S.P."/>
            <person name="Madupu R."/>
            <person name="Nelson K.E."/>
            <person name="Nelson W.C."/>
            <person name="Paulsen I."/>
            <person name="Penn K."/>
            <person name="Ren Q."/>
            <person name="Rosovitz M.J."/>
            <person name="Selengut J.D."/>
            <person name="Shrivastava S."/>
            <person name="Sullivan S.A."/>
            <person name="Tapia R."/>
            <person name="Thompson L.S."/>
            <person name="Watkins K.L."/>
            <person name="Yang Q."/>
            <person name="Yu C."/>
            <person name="Zafar N."/>
            <person name="Zhou L."/>
            <person name="Kuske C.R."/>
        </authorList>
    </citation>
    <scope>NUCLEOTIDE SEQUENCE [LARGE SCALE GENOMIC DNA]</scope>
    <source>
        <strain evidence="6 7">Ellin345</strain>
    </source>
</reference>
<evidence type="ECO:0008006" key="8">
    <source>
        <dbReference type="Google" id="ProtNLM"/>
    </source>
</evidence>
<dbReference type="GO" id="GO:0005576">
    <property type="term" value="C:extracellular region"/>
    <property type="evidence" value="ECO:0007669"/>
    <property type="project" value="TreeGrafter"/>
</dbReference>
<protein>
    <recommendedName>
        <fullName evidence="8">Peptidase C45, acyl-coenzyme A:6-aminopenicillanic acid acyl-transferase</fullName>
    </recommendedName>
</protein>
<dbReference type="Gene3D" id="3.60.60.30">
    <property type="match status" value="1"/>
</dbReference>
<gene>
    <name evidence="6" type="ordered locus">Acid345_0335</name>
</gene>
<dbReference type="Pfam" id="PF04916">
    <property type="entry name" value="Phospholip_B"/>
    <property type="match status" value="1"/>
</dbReference>
<dbReference type="KEGG" id="aba:Acid345_0335"/>
<dbReference type="HOGENOM" id="CLU_034532_0_0_0"/>
<dbReference type="STRING" id="204669.Acid345_0335"/>
<evidence type="ECO:0000256" key="5">
    <source>
        <dbReference type="ARBA" id="ARBA00023180"/>
    </source>
</evidence>
<dbReference type="RefSeq" id="WP_011521142.1">
    <property type="nucleotide sequence ID" value="NC_008009.1"/>
</dbReference>
<accession>Q1IUW0</accession>
<dbReference type="EMBL" id="CP000360">
    <property type="protein sequence ID" value="ABF39340.1"/>
    <property type="molecule type" value="Genomic_DNA"/>
</dbReference>
<evidence type="ECO:0000313" key="6">
    <source>
        <dbReference type="EMBL" id="ABF39340.1"/>
    </source>
</evidence>
<dbReference type="NCBIfam" id="NF040521">
    <property type="entry name" value="C45_proenzyme"/>
    <property type="match status" value="1"/>
</dbReference>
<keyword evidence="4" id="KW-0443">Lipid metabolism</keyword>
<dbReference type="PANTHER" id="PTHR12370">
    <property type="entry name" value="PHOSPHOLIPASE B-RELATED"/>
    <property type="match status" value="1"/>
</dbReference>
<evidence type="ECO:0000256" key="1">
    <source>
        <dbReference type="ARBA" id="ARBA00022729"/>
    </source>
</evidence>
<proteinExistence type="predicted"/>
<keyword evidence="5" id="KW-0325">Glycoprotein</keyword>
<dbReference type="PANTHER" id="PTHR12370:SF3">
    <property type="entry name" value="PHOSPHOLIPASE B-LIKE 2-RELATED"/>
    <property type="match status" value="1"/>
</dbReference>
<dbReference type="eggNOG" id="COG0308">
    <property type="taxonomic scope" value="Bacteria"/>
</dbReference>
<keyword evidence="3" id="KW-0442">Lipid degradation</keyword>
<evidence type="ECO:0000256" key="3">
    <source>
        <dbReference type="ARBA" id="ARBA00022963"/>
    </source>
</evidence>
<evidence type="ECO:0000256" key="4">
    <source>
        <dbReference type="ARBA" id="ARBA00023098"/>
    </source>
</evidence>
<dbReference type="AlphaFoldDB" id="Q1IUW0"/>
<keyword evidence="1" id="KW-0732">Signal</keyword>
<dbReference type="InterPro" id="IPR047794">
    <property type="entry name" value="C45_proenzyme-like"/>
</dbReference>
<evidence type="ECO:0000256" key="2">
    <source>
        <dbReference type="ARBA" id="ARBA00022801"/>
    </source>
</evidence>
<keyword evidence="2" id="KW-0378">Hydrolase</keyword>
<dbReference type="EnsemblBacteria" id="ABF39340">
    <property type="protein sequence ID" value="ABF39340"/>
    <property type="gene ID" value="Acid345_0335"/>
</dbReference>
<keyword evidence="7" id="KW-1185">Reference proteome</keyword>